<gene>
    <name evidence="1" type="ORF">GGD50_004609</name>
</gene>
<organism evidence="1 2">
    <name type="scientific">Rhizobium paranaense</name>
    <dbReference type="NCBI Taxonomy" id="1650438"/>
    <lineage>
        <taxon>Bacteria</taxon>
        <taxon>Pseudomonadati</taxon>
        <taxon>Pseudomonadota</taxon>
        <taxon>Alphaproteobacteria</taxon>
        <taxon>Hyphomicrobiales</taxon>
        <taxon>Rhizobiaceae</taxon>
        <taxon>Rhizobium/Agrobacterium group</taxon>
        <taxon>Rhizobium</taxon>
    </lineage>
</organism>
<protein>
    <submittedName>
        <fullName evidence="1">Uncharacterized protein</fullName>
    </submittedName>
</protein>
<reference evidence="1 2" key="1">
    <citation type="submission" date="2020-08" db="EMBL/GenBank/DDBJ databases">
        <title>Genomic Encyclopedia of Type Strains, Phase IV (KMG-V): Genome sequencing to study the core and pangenomes of soil and plant-associated prokaryotes.</title>
        <authorList>
            <person name="Whitman W."/>
        </authorList>
    </citation>
    <scope>NUCLEOTIDE SEQUENCE [LARGE SCALE GENOMIC DNA]</scope>
    <source>
        <strain evidence="1 2">SEMIA 4064</strain>
    </source>
</reference>
<keyword evidence="2" id="KW-1185">Reference proteome</keyword>
<dbReference type="Proteomes" id="UP000549882">
    <property type="component" value="Unassembled WGS sequence"/>
</dbReference>
<name>A0A7W9D314_9HYPH</name>
<dbReference type="AlphaFoldDB" id="A0A7W9D314"/>
<evidence type="ECO:0000313" key="1">
    <source>
        <dbReference type="EMBL" id="MBB5575974.1"/>
    </source>
</evidence>
<comment type="caution">
    <text evidence="1">The sequence shown here is derived from an EMBL/GenBank/DDBJ whole genome shotgun (WGS) entry which is preliminary data.</text>
</comment>
<dbReference type="EMBL" id="JACHBI010000010">
    <property type="protein sequence ID" value="MBB5575974.1"/>
    <property type="molecule type" value="Genomic_DNA"/>
</dbReference>
<sequence>MQQVIGFKLNFSRPKPVPFFTSLPLHWLLPPTLSKEGLQTS</sequence>
<proteinExistence type="predicted"/>
<evidence type="ECO:0000313" key="2">
    <source>
        <dbReference type="Proteomes" id="UP000549882"/>
    </source>
</evidence>
<accession>A0A7W9D314</accession>